<protein>
    <submittedName>
        <fullName evidence="1">Uncharacterized protein</fullName>
    </submittedName>
</protein>
<dbReference type="eggNOG" id="ENOG502ZI86">
    <property type="taxonomic scope" value="Bacteria"/>
</dbReference>
<accession>K9Z7G3</accession>
<dbReference type="AlphaFoldDB" id="K9Z7G3"/>
<evidence type="ECO:0000313" key="2">
    <source>
        <dbReference type="Proteomes" id="UP000010480"/>
    </source>
</evidence>
<organism evidence="1 2">
    <name type="scientific">Cyanobacterium aponinum (strain PCC 10605)</name>
    <dbReference type="NCBI Taxonomy" id="755178"/>
    <lineage>
        <taxon>Bacteria</taxon>
        <taxon>Bacillati</taxon>
        <taxon>Cyanobacteriota</taxon>
        <taxon>Cyanophyceae</taxon>
        <taxon>Oscillatoriophycideae</taxon>
        <taxon>Chroococcales</taxon>
        <taxon>Geminocystaceae</taxon>
        <taxon>Cyanobacterium</taxon>
    </lineage>
</organism>
<dbReference type="KEGG" id="can:Cyan10605_3025"/>
<dbReference type="RefSeq" id="WP_015220803.1">
    <property type="nucleotide sequence ID" value="NC_019776.1"/>
</dbReference>
<proteinExistence type="predicted"/>
<dbReference type="Proteomes" id="UP000010480">
    <property type="component" value="Chromosome"/>
</dbReference>
<keyword evidence="2" id="KW-1185">Reference proteome</keyword>
<reference evidence="2" key="1">
    <citation type="journal article" date="2013" name="Proc. Natl. Acad. Sci. U.S.A.">
        <title>Improving the coverage of the cyanobacterial phylum using diversity-driven genome sequencing.</title>
        <authorList>
            <person name="Shih P.M."/>
            <person name="Wu D."/>
            <person name="Latifi A."/>
            <person name="Axen S.D."/>
            <person name="Fewer D.P."/>
            <person name="Talla E."/>
            <person name="Calteau A."/>
            <person name="Cai F."/>
            <person name="Tandeau de Marsac N."/>
            <person name="Rippka R."/>
            <person name="Herdman M."/>
            <person name="Sivonen K."/>
            <person name="Coursin T."/>
            <person name="Laurent T."/>
            <person name="Goodwin L."/>
            <person name="Nolan M."/>
            <person name="Davenport K.W."/>
            <person name="Han C.S."/>
            <person name="Rubin E.M."/>
            <person name="Eisen J.A."/>
            <person name="Woyke T."/>
            <person name="Gugger M."/>
            <person name="Kerfeld C.A."/>
        </authorList>
    </citation>
    <scope>NUCLEOTIDE SEQUENCE [LARGE SCALE GENOMIC DNA]</scope>
    <source>
        <strain evidence="2">PCC 10605</strain>
    </source>
</reference>
<dbReference type="HOGENOM" id="CLU_2786925_0_0_3"/>
<evidence type="ECO:0000313" key="1">
    <source>
        <dbReference type="EMBL" id="AFZ55084.1"/>
    </source>
</evidence>
<name>K9Z7G3_CYAAP</name>
<gene>
    <name evidence="1" type="ordered locus">Cyan10605_3025</name>
</gene>
<dbReference type="EMBL" id="CP003947">
    <property type="protein sequence ID" value="AFZ55084.1"/>
    <property type="molecule type" value="Genomic_DNA"/>
</dbReference>
<sequence>MSSIKILKAKNKDANYYRKKIGIKKKDPEKLKKLFDSLNKDLEEMAKSSNMTVEELVNILDPSNPFSF</sequence>